<organism evidence="2 3">
    <name type="scientific">Flavobacterium franklandianum</name>
    <dbReference type="NCBI Taxonomy" id="2594430"/>
    <lineage>
        <taxon>Bacteria</taxon>
        <taxon>Pseudomonadati</taxon>
        <taxon>Bacteroidota</taxon>
        <taxon>Flavobacteriia</taxon>
        <taxon>Flavobacteriales</taxon>
        <taxon>Flavobacteriaceae</taxon>
        <taxon>Flavobacterium</taxon>
    </lineage>
</organism>
<dbReference type="GO" id="GO:0016758">
    <property type="term" value="F:hexosyltransferase activity"/>
    <property type="evidence" value="ECO:0007669"/>
    <property type="project" value="UniProtKB-ARBA"/>
</dbReference>
<proteinExistence type="predicted"/>
<protein>
    <submittedName>
        <fullName evidence="2">Glycosyltransferase</fullName>
    </submittedName>
</protein>
<gene>
    <name evidence="2" type="ORF">FNW17_09605</name>
</gene>
<dbReference type="SUPFAM" id="SSF53448">
    <property type="entry name" value="Nucleotide-diphospho-sugar transferases"/>
    <property type="match status" value="1"/>
</dbReference>
<comment type="caution">
    <text evidence="2">The sequence shown here is derived from an EMBL/GenBank/DDBJ whole genome shotgun (WGS) entry which is preliminary data.</text>
</comment>
<evidence type="ECO:0000313" key="3">
    <source>
        <dbReference type="Proteomes" id="UP000318585"/>
    </source>
</evidence>
<dbReference type="InterPro" id="IPR029044">
    <property type="entry name" value="Nucleotide-diphossugar_trans"/>
</dbReference>
<evidence type="ECO:0000259" key="1">
    <source>
        <dbReference type="Pfam" id="PF00535"/>
    </source>
</evidence>
<keyword evidence="3" id="KW-1185">Reference proteome</keyword>
<feature type="domain" description="Glycosyltransferase 2-like" evidence="1">
    <location>
        <begin position="27"/>
        <end position="163"/>
    </location>
</feature>
<dbReference type="Gene3D" id="3.90.550.10">
    <property type="entry name" value="Spore Coat Polysaccharide Biosynthesis Protein SpsA, Chain A"/>
    <property type="match status" value="1"/>
</dbReference>
<reference evidence="2 3" key="1">
    <citation type="submission" date="2019-07" db="EMBL/GenBank/DDBJ databases">
        <title>Novel species of Flavobacterium.</title>
        <authorList>
            <person name="Liu Q."/>
            <person name="Xin Y.-H."/>
        </authorList>
    </citation>
    <scope>NUCLEOTIDE SEQUENCE [LARGE SCALE GENOMIC DNA]</scope>
    <source>
        <strain evidence="2 3">LB3P56</strain>
    </source>
</reference>
<dbReference type="InterPro" id="IPR001173">
    <property type="entry name" value="Glyco_trans_2-like"/>
</dbReference>
<dbReference type="CDD" id="cd06433">
    <property type="entry name" value="GT_2_WfgS_like"/>
    <property type="match status" value="1"/>
</dbReference>
<sequence>MLQAYYRKIWIFYEFKKYKEVTVPKISIITVNYNDAIGLEKTIVSVLNQTYSDFEYIVIDGNSTDGSKEVILKYQDQLTYWVSEPDKGIYNAMNKGINSAIGDYLLFMNSGDVLVDDATILKICSEKLKEDIVAFDCFLEKDNAITGRRTHIENPTLFYVYKKGFKHQSTYIKRSLFQKVGLYNESYMIAGDHEFWIRSFLNSTTTSKSYTTPIAIFQLNGISQTSTWGQEYQRIENELLPNLMTDFRLLEQLLPYQNSRILTVIINLQKIFKSISRKFN</sequence>
<dbReference type="OrthoDB" id="9788101at2"/>
<dbReference type="AlphaFoldDB" id="A0A553CK88"/>
<dbReference type="Proteomes" id="UP000318585">
    <property type="component" value="Unassembled WGS sequence"/>
</dbReference>
<dbReference type="EMBL" id="VJZR01000007">
    <property type="protein sequence ID" value="TRX20914.1"/>
    <property type="molecule type" value="Genomic_DNA"/>
</dbReference>
<dbReference type="PANTHER" id="PTHR22916">
    <property type="entry name" value="GLYCOSYLTRANSFERASE"/>
    <property type="match status" value="1"/>
</dbReference>
<dbReference type="Pfam" id="PF00535">
    <property type="entry name" value="Glycos_transf_2"/>
    <property type="match status" value="1"/>
</dbReference>
<accession>A0A553CK88</accession>
<name>A0A553CK88_9FLAO</name>
<keyword evidence="2" id="KW-0808">Transferase</keyword>
<evidence type="ECO:0000313" key="2">
    <source>
        <dbReference type="EMBL" id="TRX20914.1"/>
    </source>
</evidence>
<dbReference type="PANTHER" id="PTHR22916:SF67">
    <property type="entry name" value="COLANIC ACID BIOSYNTHESIS GLYCOSYL TRANSFERASE WCAE-RELATED"/>
    <property type="match status" value="1"/>
</dbReference>